<sequence length="435" mass="49222">MKQKEYARRRRQLMRMAGEDAVIIVCAAPEKVRNSDVHYAYRQDSDFLYLTGFREPDSVLILIPDGGGGRCVMFCRERDLEREMWDGPMTGLAGAVEDYGMDEAFAIDELDKRIPKLLQDRERIFFDLGRQPAFDQRLIGWLNAFRDKPRRGFHAPEEIHALDHMLHDLRLFKSRTELTVMKRSAAVAIEAHERAMSVCEPGLNEADIHAELLHTFTRHQCEASYLPIVAGGANACVLHYITNRDPLRDGDLLLIDAGAEYDGYASDITRTFPVNGRFSPEQRDLYQVVLDAQTAAIDKARAGHAWEDMHDEAVRVATQGMIDLGILRNSLEQELEEEGYKHFYVHNTGHWMGLDVHDVGEYQIDGHSRELEPGMVMTVEPGIYIPPGDTTVRTCFRGLGIRIEDNVAITRDEPLVLTGALIKEPDDIEALMAAS</sequence>
<evidence type="ECO:0000256" key="2">
    <source>
        <dbReference type="ARBA" id="ARBA00001936"/>
    </source>
</evidence>
<evidence type="ECO:0000256" key="9">
    <source>
        <dbReference type="ARBA" id="ARBA00023211"/>
    </source>
</evidence>
<feature type="domain" description="Aminopeptidase P N-terminal" evidence="13">
    <location>
        <begin position="1"/>
        <end position="135"/>
    </location>
</feature>
<evidence type="ECO:0000256" key="1">
    <source>
        <dbReference type="ARBA" id="ARBA00001424"/>
    </source>
</evidence>
<dbReference type="InterPro" id="IPR036005">
    <property type="entry name" value="Creatinase/aminopeptidase-like"/>
</dbReference>
<dbReference type="Gene3D" id="3.40.350.10">
    <property type="entry name" value="Creatinase/prolidase N-terminal domain"/>
    <property type="match status" value="1"/>
</dbReference>
<dbReference type="EC" id="3.4.11.9" evidence="4"/>
<dbReference type="PANTHER" id="PTHR43226">
    <property type="entry name" value="XAA-PRO AMINOPEPTIDASE 3"/>
    <property type="match status" value="1"/>
</dbReference>
<evidence type="ECO:0000256" key="4">
    <source>
        <dbReference type="ARBA" id="ARBA00012574"/>
    </source>
</evidence>
<comment type="cofactor">
    <cofactor evidence="2">
        <name>Mn(2+)</name>
        <dbReference type="ChEBI" id="CHEBI:29035"/>
    </cofactor>
</comment>
<keyword evidence="6" id="KW-0479">Metal-binding</keyword>
<dbReference type="GO" id="GO:0030145">
    <property type="term" value="F:manganese ion binding"/>
    <property type="evidence" value="ECO:0007669"/>
    <property type="project" value="InterPro"/>
</dbReference>
<dbReference type="Proteomes" id="UP001359886">
    <property type="component" value="Unassembled WGS sequence"/>
</dbReference>
<dbReference type="GO" id="GO:0005829">
    <property type="term" value="C:cytosol"/>
    <property type="evidence" value="ECO:0007669"/>
    <property type="project" value="TreeGrafter"/>
</dbReference>
<dbReference type="SUPFAM" id="SSF55920">
    <property type="entry name" value="Creatinase/aminopeptidase"/>
    <property type="match status" value="1"/>
</dbReference>
<evidence type="ECO:0000313" key="14">
    <source>
        <dbReference type="EMBL" id="MEJ8569069.1"/>
    </source>
</evidence>
<dbReference type="FunFam" id="3.90.230.10:FF:000002">
    <property type="entry name" value="Xaa-Pro aminopeptidase 3"/>
    <property type="match status" value="1"/>
</dbReference>
<reference evidence="14 15" key="1">
    <citation type="submission" date="2024-02" db="EMBL/GenBank/DDBJ databases">
        <title>A novel Wenzhouxiangellaceae bacterium, isolated from coastal sediments.</title>
        <authorList>
            <person name="Du Z.-J."/>
            <person name="Ye Y.-Q."/>
            <person name="Zhang X.-Y."/>
        </authorList>
    </citation>
    <scope>NUCLEOTIDE SEQUENCE [LARGE SCALE GENOMIC DNA]</scope>
    <source>
        <strain evidence="14 15">CH-27</strain>
    </source>
</reference>
<dbReference type="GO" id="GO:0006508">
    <property type="term" value="P:proteolysis"/>
    <property type="evidence" value="ECO:0007669"/>
    <property type="project" value="UniProtKB-KW"/>
</dbReference>
<dbReference type="InterPro" id="IPR052433">
    <property type="entry name" value="X-Pro_dipept-like"/>
</dbReference>
<proteinExistence type="inferred from homology"/>
<comment type="similarity">
    <text evidence="3">Belongs to the peptidase M24B family.</text>
</comment>
<keyword evidence="8" id="KW-0482">Metalloprotease</keyword>
<evidence type="ECO:0000259" key="13">
    <source>
        <dbReference type="SMART" id="SM01011"/>
    </source>
</evidence>
<keyword evidence="7" id="KW-0378">Hydrolase</keyword>
<protein>
    <recommendedName>
        <fullName evidence="10">Xaa-Pro aminopeptidase</fullName>
        <ecNumber evidence="4">3.4.11.9</ecNumber>
    </recommendedName>
    <alternativeName>
        <fullName evidence="11">Aminopeptidase P II</fullName>
    </alternativeName>
    <alternativeName>
        <fullName evidence="12">X-Pro aminopeptidase</fullName>
    </alternativeName>
</protein>
<dbReference type="InterPro" id="IPR000994">
    <property type="entry name" value="Pept_M24"/>
</dbReference>
<comment type="catalytic activity">
    <reaction evidence="1">
        <text>Release of any N-terminal amino acid, including proline, that is linked to proline, even from a dipeptide or tripeptide.</text>
        <dbReference type="EC" id="3.4.11.9"/>
    </reaction>
</comment>
<keyword evidence="15" id="KW-1185">Reference proteome</keyword>
<comment type="caution">
    <text evidence="14">The sequence shown here is derived from an EMBL/GenBank/DDBJ whole genome shotgun (WGS) entry which is preliminary data.</text>
</comment>
<dbReference type="RefSeq" id="WP_354696489.1">
    <property type="nucleotide sequence ID" value="NZ_JAZHOG010000011.1"/>
</dbReference>
<evidence type="ECO:0000256" key="7">
    <source>
        <dbReference type="ARBA" id="ARBA00022801"/>
    </source>
</evidence>
<dbReference type="EMBL" id="JAZHOG010000011">
    <property type="protein sequence ID" value="MEJ8569069.1"/>
    <property type="molecule type" value="Genomic_DNA"/>
</dbReference>
<dbReference type="Pfam" id="PF05195">
    <property type="entry name" value="AMP_N"/>
    <property type="match status" value="1"/>
</dbReference>
<dbReference type="SMART" id="SM01011">
    <property type="entry name" value="AMP_N"/>
    <property type="match status" value="1"/>
</dbReference>
<dbReference type="InterPro" id="IPR007865">
    <property type="entry name" value="Aminopep_P_N"/>
</dbReference>
<dbReference type="SUPFAM" id="SSF53092">
    <property type="entry name" value="Creatinase/prolidase N-terminal domain"/>
    <property type="match status" value="1"/>
</dbReference>
<evidence type="ECO:0000256" key="8">
    <source>
        <dbReference type="ARBA" id="ARBA00023049"/>
    </source>
</evidence>
<name>A0AAW9R8F3_9GAMM</name>
<dbReference type="AlphaFoldDB" id="A0AAW9R8F3"/>
<evidence type="ECO:0000256" key="10">
    <source>
        <dbReference type="ARBA" id="ARBA00069363"/>
    </source>
</evidence>
<keyword evidence="9" id="KW-0464">Manganese</keyword>
<keyword evidence="5" id="KW-0645">Protease</keyword>
<dbReference type="CDD" id="cd01087">
    <property type="entry name" value="Prolidase"/>
    <property type="match status" value="1"/>
</dbReference>
<dbReference type="PRINTS" id="PR00599">
    <property type="entry name" value="MAPEPTIDASE"/>
</dbReference>
<dbReference type="InterPro" id="IPR001714">
    <property type="entry name" value="Pept_M24_MAP"/>
</dbReference>
<dbReference type="GO" id="GO:0070006">
    <property type="term" value="F:metalloaminopeptidase activity"/>
    <property type="evidence" value="ECO:0007669"/>
    <property type="project" value="InterPro"/>
</dbReference>
<evidence type="ECO:0000256" key="3">
    <source>
        <dbReference type="ARBA" id="ARBA00008766"/>
    </source>
</evidence>
<dbReference type="Gene3D" id="3.90.230.10">
    <property type="entry name" value="Creatinase/methionine aminopeptidase superfamily"/>
    <property type="match status" value="1"/>
</dbReference>
<evidence type="ECO:0000313" key="15">
    <source>
        <dbReference type="Proteomes" id="UP001359886"/>
    </source>
</evidence>
<dbReference type="Pfam" id="PF00557">
    <property type="entry name" value="Peptidase_M24"/>
    <property type="match status" value="1"/>
</dbReference>
<accession>A0AAW9R8F3</accession>
<evidence type="ECO:0000256" key="5">
    <source>
        <dbReference type="ARBA" id="ARBA00022670"/>
    </source>
</evidence>
<evidence type="ECO:0000256" key="12">
    <source>
        <dbReference type="ARBA" id="ARBA00081411"/>
    </source>
</evidence>
<dbReference type="PANTHER" id="PTHR43226:SF4">
    <property type="entry name" value="XAA-PRO AMINOPEPTIDASE 3"/>
    <property type="match status" value="1"/>
</dbReference>
<evidence type="ECO:0000256" key="6">
    <source>
        <dbReference type="ARBA" id="ARBA00022723"/>
    </source>
</evidence>
<organism evidence="14 15">
    <name type="scientific">Elongatibacter sediminis</name>
    <dbReference type="NCBI Taxonomy" id="3119006"/>
    <lineage>
        <taxon>Bacteria</taxon>
        <taxon>Pseudomonadati</taxon>
        <taxon>Pseudomonadota</taxon>
        <taxon>Gammaproteobacteria</taxon>
        <taxon>Chromatiales</taxon>
        <taxon>Wenzhouxiangellaceae</taxon>
        <taxon>Elongatibacter</taxon>
    </lineage>
</organism>
<evidence type="ECO:0000256" key="11">
    <source>
        <dbReference type="ARBA" id="ARBA00075356"/>
    </source>
</evidence>
<keyword evidence="14" id="KW-0031">Aminopeptidase</keyword>
<dbReference type="InterPro" id="IPR029149">
    <property type="entry name" value="Creatin/AminoP/Spt16_N"/>
</dbReference>
<gene>
    <name evidence="14" type="ORF">V3330_15665</name>
</gene>